<dbReference type="RefSeq" id="WP_305112716.1">
    <property type="nucleotide sequence ID" value="NZ_JAUTIX010000009.1"/>
</dbReference>
<organism evidence="2 3">
    <name type="scientific">Tsukamurella strandjordii</name>
    <dbReference type="NCBI Taxonomy" id="147577"/>
    <lineage>
        <taxon>Bacteria</taxon>
        <taxon>Bacillati</taxon>
        <taxon>Actinomycetota</taxon>
        <taxon>Actinomycetes</taxon>
        <taxon>Mycobacteriales</taxon>
        <taxon>Tsukamurellaceae</taxon>
        <taxon>Tsukamurella</taxon>
    </lineage>
</organism>
<comment type="caution">
    <text evidence="2">The sequence shown here is derived from an EMBL/GenBank/DDBJ whole genome shotgun (WGS) entry which is preliminary data.</text>
</comment>
<accession>A0AA90SIP7</accession>
<dbReference type="Proteomes" id="UP001178281">
    <property type="component" value="Unassembled WGS sequence"/>
</dbReference>
<name>A0AA90SIP7_9ACTN</name>
<reference evidence="2" key="1">
    <citation type="submission" date="2023-08" db="EMBL/GenBank/DDBJ databases">
        <title>The draft genome of Tsukamurella strandjordii strain 050030.</title>
        <authorList>
            <person name="Zhao F."/>
            <person name="Feng Y."/>
            <person name="Zong Z."/>
        </authorList>
    </citation>
    <scope>NUCLEOTIDE SEQUENCE</scope>
    <source>
        <strain evidence="2">050030</strain>
    </source>
</reference>
<dbReference type="EMBL" id="JAUTIX010000009">
    <property type="protein sequence ID" value="MDP0400299.1"/>
    <property type="molecule type" value="Genomic_DNA"/>
</dbReference>
<feature type="transmembrane region" description="Helical" evidence="1">
    <location>
        <begin position="102"/>
        <end position="121"/>
    </location>
</feature>
<dbReference type="AlphaFoldDB" id="A0AA90SIP7"/>
<sequence>MDEISDPAGMTPEEARRTLAVADEAGVATTADRDRLERGLIRIAMAVGALILALRLTIGNPGAPEWLRQSGFGLAMALYVLAIVAAVVTMRRAKAAPRGFTSRYSVGLFGTMFLYVVYVIVQAGMDAVPFPWVIVAAVLTMTPALLAARSISRLPLR</sequence>
<evidence type="ECO:0000313" key="2">
    <source>
        <dbReference type="EMBL" id="MDP0400299.1"/>
    </source>
</evidence>
<feature type="transmembrane region" description="Helical" evidence="1">
    <location>
        <begin position="127"/>
        <end position="148"/>
    </location>
</feature>
<gene>
    <name evidence="2" type="ORF">Q7X28_20475</name>
</gene>
<keyword evidence="1" id="KW-1133">Transmembrane helix</keyword>
<keyword evidence="3" id="KW-1185">Reference proteome</keyword>
<evidence type="ECO:0000313" key="3">
    <source>
        <dbReference type="Proteomes" id="UP001178281"/>
    </source>
</evidence>
<feature type="transmembrane region" description="Helical" evidence="1">
    <location>
        <begin position="70"/>
        <end position="90"/>
    </location>
</feature>
<proteinExistence type="predicted"/>
<protein>
    <submittedName>
        <fullName evidence="2">Uncharacterized protein</fullName>
    </submittedName>
</protein>
<feature type="transmembrane region" description="Helical" evidence="1">
    <location>
        <begin position="39"/>
        <end position="58"/>
    </location>
</feature>
<keyword evidence="1" id="KW-0812">Transmembrane</keyword>
<evidence type="ECO:0000256" key="1">
    <source>
        <dbReference type="SAM" id="Phobius"/>
    </source>
</evidence>
<keyword evidence="1" id="KW-0472">Membrane</keyword>